<feature type="transmembrane region" description="Helical" evidence="1">
    <location>
        <begin position="12"/>
        <end position="32"/>
    </location>
</feature>
<evidence type="ECO:0000313" key="2">
    <source>
        <dbReference type="EMBL" id="RAI94927.1"/>
    </source>
</evidence>
<comment type="caution">
    <text evidence="2">The sequence shown here is derived from an EMBL/GenBank/DDBJ whole genome shotgun (WGS) entry which is preliminary data.</text>
</comment>
<evidence type="ECO:0000256" key="1">
    <source>
        <dbReference type="SAM" id="Phobius"/>
    </source>
</evidence>
<reference evidence="2 3" key="1">
    <citation type="submission" date="2018-06" db="EMBL/GenBank/DDBJ databases">
        <title>Genomic Encyclopedia of Archaeal and Bacterial Type Strains, Phase II (KMG-II): from individual species to whole genera.</title>
        <authorList>
            <person name="Goeker M."/>
        </authorList>
    </citation>
    <scope>NUCLEOTIDE SEQUENCE [LARGE SCALE GENOMIC DNA]</scope>
    <source>
        <strain evidence="2 3">DSM 23446</strain>
    </source>
</reference>
<keyword evidence="1" id="KW-1133">Transmembrane helix</keyword>
<organism evidence="2 3">
    <name type="scientific">Algoriphagus yeomjeoni</name>
    <dbReference type="NCBI Taxonomy" id="291403"/>
    <lineage>
        <taxon>Bacteria</taxon>
        <taxon>Pseudomonadati</taxon>
        <taxon>Bacteroidota</taxon>
        <taxon>Cytophagia</taxon>
        <taxon>Cytophagales</taxon>
        <taxon>Cyclobacteriaceae</taxon>
        <taxon>Algoriphagus</taxon>
    </lineage>
</organism>
<dbReference type="Proteomes" id="UP000249610">
    <property type="component" value="Unassembled WGS sequence"/>
</dbReference>
<keyword evidence="3" id="KW-1185">Reference proteome</keyword>
<evidence type="ECO:0000313" key="3">
    <source>
        <dbReference type="Proteomes" id="UP000249610"/>
    </source>
</evidence>
<proteinExistence type="predicted"/>
<keyword evidence="1" id="KW-0472">Membrane</keyword>
<dbReference type="AlphaFoldDB" id="A0A327PU00"/>
<accession>A0A327PU00</accession>
<gene>
    <name evidence="2" type="ORF">LV83_00175</name>
</gene>
<protein>
    <submittedName>
        <fullName evidence="2">Uncharacterized protein</fullName>
    </submittedName>
</protein>
<name>A0A327PU00_9BACT</name>
<feature type="transmembrane region" description="Helical" evidence="1">
    <location>
        <begin position="129"/>
        <end position="147"/>
    </location>
</feature>
<feature type="transmembrane region" description="Helical" evidence="1">
    <location>
        <begin position="52"/>
        <end position="73"/>
    </location>
</feature>
<keyword evidence="1" id="KW-0812">Transmembrane</keyword>
<dbReference type="EMBL" id="QLLK01000001">
    <property type="protein sequence ID" value="RAI94927.1"/>
    <property type="molecule type" value="Genomic_DNA"/>
</dbReference>
<sequence length="150" mass="17547">MNILQKKPRIKATLKYLVVLVLVLLVTIFQDILVKENQQFSHYYSEPLLRNLFWVLVFPVAILSGITFKKFSLLTKISLLLLKRLLFVFLTSSLHLLLFAGLMHLVSSVFYEETYSFINNLRFALSEDLYKYLLIYSVISLVLIKKINVK</sequence>
<feature type="transmembrane region" description="Helical" evidence="1">
    <location>
        <begin position="85"/>
        <end position="109"/>
    </location>
</feature>